<evidence type="ECO:0000259" key="4">
    <source>
        <dbReference type="Pfam" id="PF01814"/>
    </source>
</evidence>
<dbReference type="Gene3D" id="1.20.120.520">
    <property type="entry name" value="nmb1532 protein domain like"/>
    <property type="match status" value="1"/>
</dbReference>
<dbReference type="Gene3D" id="2.30.110.10">
    <property type="entry name" value="Electron Transport, Fmn-binding Protein, Chain A"/>
    <property type="match status" value="1"/>
</dbReference>
<dbReference type="InterPro" id="IPR012349">
    <property type="entry name" value="Split_barrel_FMN-bd"/>
</dbReference>
<reference evidence="5 6" key="1">
    <citation type="submission" date="2019-02" db="EMBL/GenBank/DDBJ databases">
        <authorList>
            <person name="Khodamoradi S."/>
            <person name="Hahnke R.L."/>
            <person name="Kaempfer P."/>
            <person name="Schumann P."/>
            <person name="Rohde M."/>
            <person name="Steinert M."/>
            <person name="Luzhetskyy A."/>
            <person name="Wink J."/>
            <person name="Ruckert C."/>
        </authorList>
    </citation>
    <scope>NUCLEOTIDE SEQUENCE [LARGE SCALE GENOMIC DNA]</scope>
    <source>
        <strain evidence="5 6">M2</strain>
    </source>
</reference>
<dbReference type="GO" id="GO:0005886">
    <property type="term" value="C:plasma membrane"/>
    <property type="evidence" value="ECO:0007669"/>
    <property type="project" value="TreeGrafter"/>
</dbReference>
<evidence type="ECO:0000313" key="5">
    <source>
        <dbReference type="EMBL" id="QBI55802.1"/>
    </source>
</evidence>
<keyword evidence="5" id="KW-0560">Oxidoreductase</keyword>
<dbReference type="GO" id="GO:0052755">
    <property type="term" value="F:coenzyme F420H2:quinone oxidoreductase activity"/>
    <property type="evidence" value="ECO:0007669"/>
    <property type="project" value="RHEA"/>
</dbReference>
<organism evidence="5 6">
    <name type="scientific">Streptomonospora litoralis</name>
    <dbReference type="NCBI Taxonomy" id="2498135"/>
    <lineage>
        <taxon>Bacteria</taxon>
        <taxon>Bacillati</taxon>
        <taxon>Actinomycetota</taxon>
        <taxon>Actinomycetes</taxon>
        <taxon>Streptosporangiales</taxon>
        <taxon>Nocardiopsidaceae</taxon>
        <taxon>Streptomonospora</taxon>
    </lineage>
</organism>
<feature type="domain" description="Hemerythrin-like" evidence="4">
    <location>
        <begin position="154"/>
        <end position="277"/>
    </location>
</feature>
<dbReference type="NCBIfam" id="TIGR00026">
    <property type="entry name" value="hi_GC_TIGR00026"/>
    <property type="match status" value="1"/>
</dbReference>
<gene>
    <name evidence="5" type="ORF">EKD16_20195</name>
</gene>
<sequence length="282" mass="30911">MTDEIASFHDFNQSIIDEFRANRGRVGGMFEGARLLLLTTTGARSGNRHTVPVGYLPDGERNLIIASAGGAPRHPAWFHNLRADPRVTVEDGVFTGEADAVVLQGEERDAMFARAVESDPGWAEYQAKTERRIPVVALTMVTGAPEEQRLGDSLIAIHDAFRRELATIRGELARSGPRLGAQLRVNCLTVCQGLGYHHSMEDGGVFPAVAGSHPELSEVMTRLGEEHERVAELLERLQSVLADAETDAATVRNDVDRLITDLEAHLDYEEQQLVPVLNAMVL</sequence>
<dbReference type="RefSeq" id="WP_131100079.1">
    <property type="nucleotide sequence ID" value="NZ_CP036455.1"/>
</dbReference>
<protein>
    <submittedName>
        <fullName evidence="5">Nitroreductase</fullName>
        <ecNumber evidence="5">1.-.-.-</ecNumber>
    </submittedName>
</protein>
<evidence type="ECO:0000256" key="3">
    <source>
        <dbReference type="SAM" id="Coils"/>
    </source>
</evidence>
<dbReference type="CDD" id="cd12108">
    <property type="entry name" value="Hr-like"/>
    <property type="match status" value="1"/>
</dbReference>
<keyword evidence="3" id="KW-0175">Coiled coil</keyword>
<dbReference type="InterPro" id="IPR012312">
    <property type="entry name" value="Hemerythrin-like"/>
</dbReference>
<evidence type="ECO:0000256" key="1">
    <source>
        <dbReference type="ARBA" id="ARBA00008710"/>
    </source>
</evidence>
<dbReference type="GO" id="GO:0070967">
    <property type="term" value="F:coenzyme F420 binding"/>
    <property type="evidence" value="ECO:0007669"/>
    <property type="project" value="TreeGrafter"/>
</dbReference>
<name>A0A4V0ZK55_9ACTN</name>
<dbReference type="EC" id="1.-.-.-" evidence="5"/>
<proteinExistence type="inferred from homology"/>
<dbReference type="PANTHER" id="PTHR39428">
    <property type="entry name" value="F420H(2)-DEPENDENT QUINONE REDUCTASE RV1261C"/>
    <property type="match status" value="1"/>
</dbReference>
<feature type="coiled-coil region" evidence="3">
    <location>
        <begin position="227"/>
        <end position="261"/>
    </location>
</feature>
<keyword evidence="6" id="KW-1185">Reference proteome</keyword>
<evidence type="ECO:0000313" key="6">
    <source>
        <dbReference type="Proteomes" id="UP000292235"/>
    </source>
</evidence>
<dbReference type="KEGG" id="strr:EKD16_20195"/>
<dbReference type="AlphaFoldDB" id="A0A4V0ZK55"/>
<dbReference type="InterPro" id="IPR004378">
    <property type="entry name" value="F420H2_quin_Rdtase"/>
</dbReference>
<dbReference type="SUPFAM" id="SSF50475">
    <property type="entry name" value="FMN-binding split barrel"/>
    <property type="match status" value="1"/>
</dbReference>
<dbReference type="OrthoDB" id="8225825at2"/>
<comment type="catalytic activity">
    <reaction evidence="2">
        <text>oxidized coenzyme F420-(gamma-L-Glu)(n) + a quinol + H(+) = reduced coenzyme F420-(gamma-L-Glu)(n) + a quinone</text>
        <dbReference type="Rhea" id="RHEA:39663"/>
        <dbReference type="Rhea" id="RHEA-COMP:12939"/>
        <dbReference type="Rhea" id="RHEA-COMP:14378"/>
        <dbReference type="ChEBI" id="CHEBI:15378"/>
        <dbReference type="ChEBI" id="CHEBI:24646"/>
        <dbReference type="ChEBI" id="CHEBI:132124"/>
        <dbReference type="ChEBI" id="CHEBI:133980"/>
        <dbReference type="ChEBI" id="CHEBI:139511"/>
    </reaction>
</comment>
<dbReference type="PANTHER" id="PTHR39428:SF1">
    <property type="entry name" value="F420H(2)-DEPENDENT QUINONE REDUCTASE RV1261C"/>
    <property type="match status" value="1"/>
</dbReference>
<accession>A0A4V0ZK55</accession>
<dbReference type="Proteomes" id="UP000292235">
    <property type="component" value="Chromosome"/>
</dbReference>
<comment type="similarity">
    <text evidence="1">Belongs to the F420H(2)-dependent quinone reductase family.</text>
</comment>
<dbReference type="EMBL" id="CP036455">
    <property type="protein sequence ID" value="QBI55802.1"/>
    <property type="molecule type" value="Genomic_DNA"/>
</dbReference>
<evidence type="ECO:0000256" key="2">
    <source>
        <dbReference type="ARBA" id="ARBA00049106"/>
    </source>
</evidence>
<dbReference type="Pfam" id="PF01814">
    <property type="entry name" value="Hemerythrin"/>
    <property type="match status" value="1"/>
</dbReference>
<dbReference type="Pfam" id="PF04075">
    <property type="entry name" value="F420H2_quin_red"/>
    <property type="match status" value="1"/>
</dbReference>